<feature type="transmembrane region" description="Helical" evidence="7">
    <location>
        <begin position="16"/>
        <end position="38"/>
    </location>
</feature>
<comment type="subcellular location">
    <subcellularLocation>
        <location evidence="1">Cell membrane</location>
        <topology evidence="1">Multi-pass membrane protein</topology>
    </subcellularLocation>
</comment>
<sequence>MMKTIDYVEIEGRSSGYLALVAILGLLAFAGLGASYYMEHRGHWVTGMSNQIVWGTPHIFAVFLIVAASGALNVASIASVFGRVMYKPLSRFSGLLAIALLVGGLVVLVLDLGRPDRLIVAMTSYNFKSVFAWNIFLYTGFILIVAAYLWMMMERRMNRYSKPVGMFAFVWRLALTTGTGSIFGFLVARESFDAAIMGPMFVVMSFSYGLAFFILSLMWVYRASDWLLGDAILQKLKNLLGVFVGGALYFVLVYHLTNLYITEHHGVEQFVLVSGGIYTQAFWFGVVILGSVIPFLIFYIPSTGRSRLGIMIGSLLVIVGGLAHMFVIIIGGQAYPLSMFPGKEVVVAQSGTFNFYGVASYAPSLPEIVLGVSGVAIALLLVSIALKVLRFLPDSLADDVVFPEGSATVEKEGVSASADA</sequence>
<dbReference type="PANTHER" id="PTHR34856">
    <property type="entry name" value="PROTEIN NRFD"/>
    <property type="match status" value="1"/>
</dbReference>
<evidence type="ECO:0000256" key="6">
    <source>
        <dbReference type="ARBA" id="ARBA00023136"/>
    </source>
</evidence>
<comment type="similarity">
    <text evidence="2">Belongs to the NrfD family.</text>
</comment>
<feature type="transmembrane region" description="Helical" evidence="7">
    <location>
        <begin position="281"/>
        <end position="300"/>
    </location>
</feature>
<dbReference type="Gene3D" id="1.20.1630.10">
    <property type="entry name" value="Formate dehydrogenase/DMSO reductase domain"/>
    <property type="match status" value="1"/>
</dbReference>
<evidence type="ECO:0000256" key="5">
    <source>
        <dbReference type="ARBA" id="ARBA00022989"/>
    </source>
</evidence>
<proteinExistence type="inferred from homology"/>
<dbReference type="InterPro" id="IPR005614">
    <property type="entry name" value="NrfD-like"/>
</dbReference>
<feature type="transmembrane region" description="Helical" evidence="7">
    <location>
        <begin position="312"/>
        <end position="335"/>
    </location>
</feature>
<organism evidence="8">
    <name type="scientific">Candidatus Kentrum sp. DK</name>
    <dbReference type="NCBI Taxonomy" id="2126562"/>
    <lineage>
        <taxon>Bacteria</taxon>
        <taxon>Pseudomonadati</taxon>
        <taxon>Pseudomonadota</taxon>
        <taxon>Gammaproteobacteria</taxon>
        <taxon>Candidatus Kentrum</taxon>
    </lineage>
</organism>
<feature type="transmembrane region" description="Helical" evidence="7">
    <location>
        <begin position="92"/>
        <end position="110"/>
    </location>
</feature>
<keyword evidence="5 7" id="KW-1133">Transmembrane helix</keyword>
<dbReference type="InterPro" id="IPR052049">
    <property type="entry name" value="Electron_transfer_protein"/>
</dbReference>
<evidence type="ECO:0000256" key="4">
    <source>
        <dbReference type="ARBA" id="ARBA00022692"/>
    </source>
</evidence>
<evidence type="ECO:0000256" key="1">
    <source>
        <dbReference type="ARBA" id="ARBA00004651"/>
    </source>
</evidence>
<feature type="transmembrane region" description="Helical" evidence="7">
    <location>
        <begin position="239"/>
        <end position="261"/>
    </location>
</feature>
<name>A0A450S1B2_9GAMM</name>
<keyword evidence="4 7" id="KW-0812">Transmembrane</keyword>
<dbReference type="PANTHER" id="PTHR34856:SF2">
    <property type="entry name" value="PROTEIN NRFD"/>
    <property type="match status" value="1"/>
</dbReference>
<keyword evidence="3" id="KW-1003">Cell membrane</keyword>
<gene>
    <name evidence="8" type="ORF">BECKDK2373C_GA0170839_101137</name>
</gene>
<evidence type="ECO:0000313" key="8">
    <source>
        <dbReference type="EMBL" id="VFJ45447.1"/>
    </source>
</evidence>
<accession>A0A450S1B2</accession>
<dbReference type="Pfam" id="PF03916">
    <property type="entry name" value="NrfD"/>
    <property type="match status" value="1"/>
</dbReference>
<evidence type="ECO:0000256" key="2">
    <source>
        <dbReference type="ARBA" id="ARBA00008929"/>
    </source>
</evidence>
<feature type="transmembrane region" description="Helical" evidence="7">
    <location>
        <begin position="368"/>
        <end position="386"/>
    </location>
</feature>
<evidence type="ECO:0000256" key="3">
    <source>
        <dbReference type="ARBA" id="ARBA00022475"/>
    </source>
</evidence>
<feature type="transmembrane region" description="Helical" evidence="7">
    <location>
        <begin position="130"/>
        <end position="152"/>
    </location>
</feature>
<dbReference type="EMBL" id="CAADEY010000011">
    <property type="protein sequence ID" value="VFJ45447.1"/>
    <property type="molecule type" value="Genomic_DNA"/>
</dbReference>
<keyword evidence="6 7" id="KW-0472">Membrane</keyword>
<reference evidence="8" key="1">
    <citation type="submission" date="2019-02" db="EMBL/GenBank/DDBJ databases">
        <authorList>
            <person name="Gruber-Vodicka R. H."/>
            <person name="Seah K. B. B."/>
        </authorList>
    </citation>
    <scope>NUCLEOTIDE SEQUENCE</scope>
    <source>
        <strain evidence="8">BECK_DK161</strain>
    </source>
</reference>
<evidence type="ECO:0000256" key="7">
    <source>
        <dbReference type="SAM" id="Phobius"/>
    </source>
</evidence>
<feature type="transmembrane region" description="Helical" evidence="7">
    <location>
        <begin position="194"/>
        <end position="219"/>
    </location>
</feature>
<protein>
    <submittedName>
        <fullName evidence="8">Prokaryotic molybdopterin-containing oxidoreductase family, membrane subunit</fullName>
    </submittedName>
</protein>
<feature type="transmembrane region" description="Helical" evidence="7">
    <location>
        <begin position="58"/>
        <end position="80"/>
    </location>
</feature>
<dbReference type="GO" id="GO:0005886">
    <property type="term" value="C:plasma membrane"/>
    <property type="evidence" value="ECO:0007669"/>
    <property type="project" value="UniProtKB-SubCell"/>
</dbReference>
<feature type="transmembrane region" description="Helical" evidence="7">
    <location>
        <begin position="164"/>
        <end position="188"/>
    </location>
</feature>
<dbReference type="AlphaFoldDB" id="A0A450S1B2"/>